<feature type="non-terminal residue" evidence="1">
    <location>
        <position position="1"/>
    </location>
</feature>
<dbReference type="Gene3D" id="2.160.20.10">
    <property type="entry name" value="Single-stranded right-handed beta-helix, Pectin lyase-like"/>
    <property type="match status" value="1"/>
</dbReference>
<dbReference type="SMART" id="SM00710">
    <property type="entry name" value="PbH1"/>
    <property type="match status" value="4"/>
</dbReference>
<dbReference type="InterPro" id="IPR006626">
    <property type="entry name" value="PbH1"/>
</dbReference>
<keyword evidence="2" id="KW-1185">Reference proteome</keyword>
<evidence type="ECO:0000313" key="1">
    <source>
        <dbReference type="EMBL" id="CAD7661892.1"/>
    </source>
</evidence>
<protein>
    <recommendedName>
        <fullName evidence="3">Right handed beta helix domain-containing protein</fullName>
    </recommendedName>
</protein>
<dbReference type="Proteomes" id="UP000728032">
    <property type="component" value="Unassembled WGS sequence"/>
</dbReference>
<evidence type="ECO:0008006" key="3">
    <source>
        <dbReference type="Google" id="ProtNLM"/>
    </source>
</evidence>
<gene>
    <name evidence="1" type="ORF">ONB1V03_LOCUS18452</name>
</gene>
<accession>A0A7R9QXA3</accession>
<proteinExistence type="predicted"/>
<dbReference type="EMBL" id="CAJPVJ010025440">
    <property type="protein sequence ID" value="CAG2179028.1"/>
    <property type="molecule type" value="Genomic_DNA"/>
</dbReference>
<organism evidence="1">
    <name type="scientific">Oppiella nova</name>
    <dbReference type="NCBI Taxonomy" id="334625"/>
    <lineage>
        <taxon>Eukaryota</taxon>
        <taxon>Metazoa</taxon>
        <taxon>Ecdysozoa</taxon>
        <taxon>Arthropoda</taxon>
        <taxon>Chelicerata</taxon>
        <taxon>Arachnida</taxon>
        <taxon>Acari</taxon>
        <taxon>Acariformes</taxon>
        <taxon>Sarcoptiformes</taxon>
        <taxon>Oribatida</taxon>
        <taxon>Brachypylina</taxon>
        <taxon>Oppioidea</taxon>
        <taxon>Oppiidae</taxon>
        <taxon>Oppiella</taxon>
    </lineage>
</organism>
<dbReference type="OrthoDB" id="6495190at2759"/>
<reference evidence="1" key="1">
    <citation type="submission" date="2020-11" db="EMBL/GenBank/DDBJ databases">
        <authorList>
            <person name="Tran Van P."/>
        </authorList>
    </citation>
    <scope>NUCLEOTIDE SEQUENCE</scope>
</reference>
<evidence type="ECO:0000313" key="2">
    <source>
        <dbReference type="Proteomes" id="UP000728032"/>
    </source>
</evidence>
<dbReference type="InterPro" id="IPR012334">
    <property type="entry name" value="Pectin_lyas_fold"/>
</dbReference>
<dbReference type="InterPro" id="IPR011050">
    <property type="entry name" value="Pectin_lyase_fold/virulence"/>
</dbReference>
<name>A0A7R9QXA3_9ACAR</name>
<dbReference type="AlphaFoldDB" id="A0A7R9QXA3"/>
<dbReference type="SUPFAM" id="SSF51126">
    <property type="entry name" value="Pectin lyase-like"/>
    <property type="match status" value="1"/>
</dbReference>
<sequence>MSGENYADSWIDVKGEGYTIEDNEGNHSLLDGIQLHYVEKAKVGGCENKIIHDKCAGLGKGGKCVNDSSKVCEGSKKNIINVSTDKEFLAALKDVSPGDTIELADGKYHNKFIANISGTEGKPITLTGSKKAVVSGYNYGFWLQANYWIVKVVDSNKGIMLDGANHNILEDLEVHDIKQEGIHFRLNSADNILQKSYIHDTGLGSPGFGEGVYIGSAVSNWEGGKPDKSDRNQVLNNRIGPNVAAEEIDIKEGSCCGIIKNNVFDGTGMSGENYADSWIDVKGENYTIEDNEGNHSLLDGIQVRHT</sequence>
<dbReference type="EMBL" id="OC940265">
    <property type="protein sequence ID" value="CAD7661892.1"/>
    <property type="molecule type" value="Genomic_DNA"/>
</dbReference>